<dbReference type="STRING" id="1121457.SAMN02745161_0207"/>
<name>A0A1N6DJ74_9BACT</name>
<reference evidence="3" key="1">
    <citation type="submission" date="2016-11" db="EMBL/GenBank/DDBJ databases">
        <authorList>
            <person name="Varghese N."/>
            <person name="Submissions S."/>
        </authorList>
    </citation>
    <scope>NUCLEOTIDE SEQUENCE [LARGE SCALE GENOMIC DNA]</scope>
    <source>
        <strain evidence="3">DSM 17456</strain>
    </source>
</reference>
<dbReference type="PANTHER" id="PTHR31876:SF26">
    <property type="entry name" value="PROTEIN LIKE COV 2"/>
    <property type="match status" value="1"/>
</dbReference>
<keyword evidence="3" id="KW-1185">Reference proteome</keyword>
<organism evidence="2 3">
    <name type="scientific">Halodesulfovibrio marinisediminis DSM 17456</name>
    <dbReference type="NCBI Taxonomy" id="1121457"/>
    <lineage>
        <taxon>Bacteria</taxon>
        <taxon>Pseudomonadati</taxon>
        <taxon>Thermodesulfobacteriota</taxon>
        <taxon>Desulfovibrionia</taxon>
        <taxon>Desulfovibrionales</taxon>
        <taxon>Desulfovibrionaceae</taxon>
        <taxon>Halodesulfovibrio</taxon>
    </lineage>
</organism>
<evidence type="ECO:0000313" key="3">
    <source>
        <dbReference type="Proteomes" id="UP000184694"/>
    </source>
</evidence>
<dbReference type="Pfam" id="PF04367">
    <property type="entry name" value="DUF502"/>
    <property type="match status" value="1"/>
</dbReference>
<sequence>MTATPEKRTPWQKIKHFLRGNLIAGFLFLAPIVVTVFILRTLLRWADNAWKWVPDPMRLPEHIGIPETGTGIILVFIILLTTGLLVRNYVGKAIARAIEKAILKLPGINRFYAATNQLFISVFKSPAKEFKQVVLIEYPRPGLYALAFVTGVAVGEIQRKTKENVLNIFVPTTPNPTSGFYLMVPVEDTIKLDLSVEDAFKILISGGILNPESPELKDNKNLITNTSSE</sequence>
<dbReference type="OrthoDB" id="9780267at2"/>
<dbReference type="InterPro" id="IPR007462">
    <property type="entry name" value="COV1-like"/>
</dbReference>
<feature type="transmembrane region" description="Helical" evidence="1">
    <location>
        <begin position="21"/>
        <end position="43"/>
    </location>
</feature>
<feature type="transmembrane region" description="Helical" evidence="1">
    <location>
        <begin position="63"/>
        <end position="86"/>
    </location>
</feature>
<gene>
    <name evidence="2" type="ORF">SAMN02745161_0207</name>
</gene>
<keyword evidence="1" id="KW-1133">Transmembrane helix</keyword>
<proteinExistence type="predicted"/>
<keyword evidence="1" id="KW-0812">Transmembrane</keyword>
<protein>
    <submittedName>
        <fullName evidence="2">Uncharacterized membrane protein</fullName>
    </submittedName>
</protein>
<dbReference type="Proteomes" id="UP000184694">
    <property type="component" value="Unassembled WGS sequence"/>
</dbReference>
<dbReference type="EMBL" id="FSRG01000003">
    <property type="protein sequence ID" value="SIN70871.1"/>
    <property type="molecule type" value="Genomic_DNA"/>
</dbReference>
<keyword evidence="1" id="KW-0472">Membrane</keyword>
<accession>A0A1N6DJ74</accession>
<dbReference type="PANTHER" id="PTHR31876">
    <property type="entry name" value="COV-LIKE PROTEIN 1"/>
    <property type="match status" value="1"/>
</dbReference>
<dbReference type="RefSeq" id="WP_074215112.1">
    <property type="nucleotide sequence ID" value="NZ_FSRG01000003.1"/>
</dbReference>
<dbReference type="AlphaFoldDB" id="A0A1N6DJ74"/>
<evidence type="ECO:0000313" key="2">
    <source>
        <dbReference type="EMBL" id="SIN70871.1"/>
    </source>
</evidence>
<evidence type="ECO:0000256" key="1">
    <source>
        <dbReference type="SAM" id="Phobius"/>
    </source>
</evidence>